<evidence type="ECO:0000256" key="1">
    <source>
        <dbReference type="SAM" id="Phobius"/>
    </source>
</evidence>
<keyword evidence="3" id="KW-1185">Reference proteome</keyword>
<proteinExistence type="predicted"/>
<dbReference type="HOGENOM" id="CLU_1944111_0_0_11"/>
<keyword evidence="1" id="KW-0812">Transmembrane</keyword>
<feature type="transmembrane region" description="Helical" evidence="1">
    <location>
        <begin position="49"/>
        <end position="68"/>
    </location>
</feature>
<organism evidence="2 3">
    <name type="scientific">Actinotignum schaalii FB123-CNA-2</name>
    <dbReference type="NCBI Taxonomy" id="883067"/>
    <lineage>
        <taxon>Bacteria</taxon>
        <taxon>Bacillati</taxon>
        <taxon>Actinomycetota</taxon>
        <taxon>Actinomycetes</taxon>
        <taxon>Actinomycetales</taxon>
        <taxon>Actinomycetaceae</taxon>
        <taxon>Actinotignum</taxon>
    </lineage>
</organism>
<sequence length="129" mass="14803">MSQPTNTYPPLPPDLAYGDPTYDASVYMPEPARPRSRTMRTFSWIRRHYRTGFLITGILGAVTAPFYMPDQYGPGWGVYFAFFYLVFGYQIYMHGIFFGILKGIMWTILFPILIILMFTPLIAAAARNP</sequence>
<keyword evidence="1" id="KW-1133">Transmembrane helix</keyword>
<dbReference type="EMBL" id="AGWM01000007">
    <property type="protein sequence ID" value="EPD27234.1"/>
    <property type="molecule type" value="Genomic_DNA"/>
</dbReference>
<dbReference type="AlphaFoldDB" id="S2WH99"/>
<accession>S2WH99</accession>
<name>S2WH99_9ACTO</name>
<evidence type="ECO:0000313" key="3">
    <source>
        <dbReference type="Proteomes" id="UP000014393"/>
    </source>
</evidence>
<reference evidence="2 3" key="1">
    <citation type="submission" date="2013-05" db="EMBL/GenBank/DDBJ databases">
        <title>The Genome Sequence of Actinobaculum schaalii FB123-CNA2.</title>
        <authorList>
            <consortium name="The Broad Institute Genomics Platform"/>
            <person name="Earl A."/>
            <person name="Ward D."/>
            <person name="Feldgarden M."/>
            <person name="Gevers D."/>
            <person name="Saerens B."/>
            <person name="Vaneechoutte M."/>
            <person name="Walker B."/>
            <person name="Young S."/>
            <person name="Zeng Q."/>
            <person name="Gargeya S."/>
            <person name="Fitzgerald M."/>
            <person name="Haas B."/>
            <person name="Abouelleil A."/>
            <person name="Allen A.W."/>
            <person name="Alvarado L."/>
            <person name="Arachchi H.M."/>
            <person name="Berlin A.M."/>
            <person name="Chapman S.B."/>
            <person name="Gainer-Dewar J."/>
            <person name="Goldberg J."/>
            <person name="Griggs A."/>
            <person name="Gujja S."/>
            <person name="Hansen M."/>
            <person name="Howarth C."/>
            <person name="Imamovic A."/>
            <person name="Ireland A."/>
            <person name="Larimer J."/>
            <person name="McCowan C."/>
            <person name="Murphy C."/>
            <person name="Pearson M."/>
            <person name="Poon T.W."/>
            <person name="Priest M."/>
            <person name="Roberts A."/>
            <person name="Saif S."/>
            <person name="Shea T."/>
            <person name="Sisk P."/>
            <person name="Sykes S."/>
            <person name="Wortman J."/>
            <person name="Nusbaum C."/>
            <person name="Birren B."/>
        </authorList>
    </citation>
    <scope>NUCLEOTIDE SEQUENCE [LARGE SCALE GENOMIC DNA]</scope>
    <source>
        <strain evidence="2 3">FB123-CNA-2</strain>
    </source>
</reference>
<dbReference type="Proteomes" id="UP000014393">
    <property type="component" value="Unassembled WGS sequence"/>
</dbReference>
<gene>
    <name evidence="2" type="ORF">HMPREF9237_00591</name>
</gene>
<feature type="transmembrane region" description="Helical" evidence="1">
    <location>
        <begin position="104"/>
        <end position="126"/>
    </location>
</feature>
<feature type="transmembrane region" description="Helical" evidence="1">
    <location>
        <begin position="74"/>
        <end position="92"/>
    </location>
</feature>
<evidence type="ECO:0000313" key="2">
    <source>
        <dbReference type="EMBL" id="EPD27234.1"/>
    </source>
</evidence>
<protein>
    <submittedName>
        <fullName evidence="2">Uncharacterized protein</fullName>
    </submittedName>
</protein>
<comment type="caution">
    <text evidence="2">The sequence shown here is derived from an EMBL/GenBank/DDBJ whole genome shotgun (WGS) entry which is preliminary data.</text>
</comment>
<keyword evidence="1" id="KW-0472">Membrane</keyword>
<dbReference type="PATRIC" id="fig|883067.3.peg.589"/>